<gene>
    <name evidence="5" type="ORF">GPUH_LOCUS7097</name>
</gene>
<reference evidence="5 6" key="2">
    <citation type="submission" date="2018-11" db="EMBL/GenBank/DDBJ databases">
        <authorList>
            <consortium name="Pathogen Informatics"/>
        </authorList>
    </citation>
    <scope>NUCLEOTIDE SEQUENCE [LARGE SCALE GENOMIC DNA]</scope>
</reference>
<dbReference type="GO" id="GO:0046872">
    <property type="term" value="F:metal ion binding"/>
    <property type="evidence" value="ECO:0007669"/>
    <property type="project" value="UniProtKB-KW"/>
</dbReference>
<dbReference type="InterPro" id="IPR036412">
    <property type="entry name" value="HAD-like_sf"/>
</dbReference>
<evidence type="ECO:0000313" key="5">
    <source>
        <dbReference type="EMBL" id="VDK57194.1"/>
    </source>
</evidence>
<dbReference type="InterPro" id="IPR008380">
    <property type="entry name" value="HAD-SF_hydro_IG_5-nucl"/>
</dbReference>
<evidence type="ECO:0000313" key="7">
    <source>
        <dbReference type="WBParaSite" id="GPUH_0000710401-mRNA-1"/>
    </source>
</evidence>
<sequence length="118" mass="13905">MLLLCKFAFPLQIEWCGSGNSDDFRRLFNARDKDVLYIGDHIFGDKYAWLTSVLNSSGWRTFLVVPELVREISIWSQRHNLFKKIVETSKHVEEMYNQLDPEAMKHDIQQGIKEIRVC</sequence>
<evidence type="ECO:0000256" key="2">
    <source>
        <dbReference type="ARBA" id="ARBA00022723"/>
    </source>
</evidence>
<dbReference type="InterPro" id="IPR023214">
    <property type="entry name" value="HAD_sf"/>
</dbReference>
<evidence type="ECO:0000313" key="6">
    <source>
        <dbReference type="Proteomes" id="UP000271098"/>
    </source>
</evidence>
<dbReference type="Proteomes" id="UP000271098">
    <property type="component" value="Unassembled WGS sequence"/>
</dbReference>
<proteinExistence type="inferred from homology"/>
<keyword evidence="6" id="KW-1185">Reference proteome</keyword>
<evidence type="ECO:0000256" key="3">
    <source>
        <dbReference type="ARBA" id="ARBA00022801"/>
    </source>
</evidence>
<dbReference type="GO" id="GO:0008253">
    <property type="term" value="F:5'-nucleotidase activity"/>
    <property type="evidence" value="ECO:0007669"/>
    <property type="project" value="TreeGrafter"/>
</dbReference>
<name>A0A183DEF4_9BILA</name>
<reference evidence="7" key="1">
    <citation type="submission" date="2016-06" db="UniProtKB">
        <authorList>
            <consortium name="WormBaseParasite"/>
        </authorList>
    </citation>
    <scope>IDENTIFICATION</scope>
</reference>
<evidence type="ECO:0000256" key="1">
    <source>
        <dbReference type="ARBA" id="ARBA00009589"/>
    </source>
</evidence>
<accession>A0A183DEF4</accession>
<comment type="similarity">
    <text evidence="1">Belongs to the 5'(3')-deoxyribonucleotidase family.</text>
</comment>
<keyword evidence="3" id="KW-0378">Hydrolase</keyword>
<dbReference type="PANTHER" id="PTHR12103">
    <property type="entry name" value="5'-NUCLEOTIDASE DOMAIN-CONTAINING"/>
    <property type="match status" value="1"/>
</dbReference>
<organism evidence="7">
    <name type="scientific">Gongylonema pulchrum</name>
    <dbReference type="NCBI Taxonomy" id="637853"/>
    <lineage>
        <taxon>Eukaryota</taxon>
        <taxon>Metazoa</taxon>
        <taxon>Ecdysozoa</taxon>
        <taxon>Nematoda</taxon>
        <taxon>Chromadorea</taxon>
        <taxon>Rhabditida</taxon>
        <taxon>Spirurina</taxon>
        <taxon>Spiruromorpha</taxon>
        <taxon>Spiruroidea</taxon>
        <taxon>Gongylonematidae</taxon>
        <taxon>Gongylonema</taxon>
    </lineage>
</organism>
<dbReference type="PANTHER" id="PTHR12103:SF15">
    <property type="entry name" value="CYTOSOLIC PURINE 5'-NUCLEOTIDASE"/>
    <property type="match status" value="1"/>
</dbReference>
<dbReference type="EMBL" id="UYRT01017785">
    <property type="protein sequence ID" value="VDK57194.1"/>
    <property type="molecule type" value="Genomic_DNA"/>
</dbReference>
<keyword evidence="2" id="KW-0479">Metal-binding</keyword>
<dbReference type="OrthoDB" id="10252832at2759"/>
<keyword evidence="4" id="KW-0460">Magnesium</keyword>
<dbReference type="SUPFAM" id="SSF56784">
    <property type="entry name" value="HAD-like"/>
    <property type="match status" value="1"/>
</dbReference>
<protein>
    <submittedName>
        <fullName evidence="7">5'-nucleotidase</fullName>
    </submittedName>
</protein>
<evidence type="ECO:0000256" key="4">
    <source>
        <dbReference type="ARBA" id="ARBA00022842"/>
    </source>
</evidence>
<dbReference type="WBParaSite" id="GPUH_0000710401-mRNA-1">
    <property type="protein sequence ID" value="GPUH_0000710401-mRNA-1"/>
    <property type="gene ID" value="GPUH_0000710401"/>
</dbReference>
<dbReference type="Gene3D" id="3.40.50.1000">
    <property type="entry name" value="HAD superfamily/HAD-like"/>
    <property type="match status" value="1"/>
</dbReference>
<dbReference type="AlphaFoldDB" id="A0A183DEF4"/>
<dbReference type="Pfam" id="PF05761">
    <property type="entry name" value="5_nucleotid"/>
    <property type="match status" value="1"/>
</dbReference>